<name>A0ABN8JH48_9HYPH</name>
<evidence type="ECO:0000313" key="1">
    <source>
        <dbReference type="EMBL" id="CAH2396472.1"/>
    </source>
</evidence>
<dbReference type="Gene3D" id="3.60.15.10">
    <property type="entry name" value="Ribonuclease Z/Hydroxyacylglutathione hydrolase-like"/>
    <property type="match status" value="1"/>
</dbReference>
<evidence type="ECO:0000313" key="2">
    <source>
        <dbReference type="Proteomes" id="UP001153050"/>
    </source>
</evidence>
<organism evidence="1 2">
    <name type="scientific">Mesorhizobium escarrei</name>
    <dbReference type="NCBI Taxonomy" id="666018"/>
    <lineage>
        <taxon>Bacteria</taxon>
        <taxon>Pseudomonadati</taxon>
        <taxon>Pseudomonadota</taxon>
        <taxon>Alphaproteobacteria</taxon>
        <taxon>Hyphomicrobiales</taxon>
        <taxon>Phyllobacteriaceae</taxon>
        <taxon>Mesorhizobium</taxon>
    </lineage>
</organism>
<evidence type="ECO:0008006" key="3">
    <source>
        <dbReference type="Google" id="ProtNLM"/>
    </source>
</evidence>
<dbReference type="InterPro" id="IPR036866">
    <property type="entry name" value="RibonucZ/Hydroxyglut_hydro"/>
</dbReference>
<dbReference type="SUPFAM" id="SSF56281">
    <property type="entry name" value="Metallo-hydrolase/oxidoreductase"/>
    <property type="match status" value="1"/>
</dbReference>
<comment type="caution">
    <text evidence="1">The sequence shown here is derived from an EMBL/GenBank/DDBJ whole genome shotgun (WGS) entry which is preliminary data.</text>
</comment>
<protein>
    <recommendedName>
        <fullName evidence="3">MBL fold metallo-hydrolase</fullName>
    </recommendedName>
</protein>
<keyword evidence="2" id="KW-1185">Reference proteome</keyword>
<sequence>MAGRVEGVGSIGRDAVFGGVMIFSGVHVWTADTPNKDKRAAWLANLEKIAAAKPEIVVPGHMTAQAATDLSGVEHTKTYLIAFEEELAKG</sequence>
<dbReference type="EMBL" id="CAKXZT010000040">
    <property type="protein sequence ID" value="CAH2396472.1"/>
    <property type="molecule type" value="Genomic_DNA"/>
</dbReference>
<proteinExistence type="predicted"/>
<dbReference type="Proteomes" id="UP001153050">
    <property type="component" value="Unassembled WGS sequence"/>
</dbReference>
<gene>
    <name evidence="1" type="ORF">MES5069_1340010</name>
</gene>
<accession>A0ABN8JH48</accession>
<reference evidence="1 2" key="1">
    <citation type="submission" date="2022-03" db="EMBL/GenBank/DDBJ databases">
        <authorList>
            <person name="Brunel B."/>
        </authorList>
    </citation>
    <scope>NUCLEOTIDE SEQUENCE [LARGE SCALE GENOMIC DNA]</scope>
    <source>
        <strain evidence="1">STM5069sample</strain>
    </source>
</reference>